<dbReference type="InterPro" id="IPR010766">
    <property type="entry name" value="DRTGG"/>
</dbReference>
<dbReference type="PIRSF" id="PIRSF006107">
    <property type="entry name" value="PhpActrans_proteobac"/>
    <property type="match status" value="1"/>
</dbReference>
<dbReference type="Proteomes" id="UP000516117">
    <property type="component" value="Chromosome"/>
</dbReference>
<dbReference type="InterPro" id="IPR002505">
    <property type="entry name" value="PTA_PTB"/>
</dbReference>
<dbReference type="KEGG" id="tdf:H9L22_13215"/>
<dbReference type="Pfam" id="PF07085">
    <property type="entry name" value="DRTGG"/>
    <property type="match status" value="1"/>
</dbReference>
<comment type="similarity">
    <text evidence="4 13">In the C-terminal section; belongs to the phosphate acetyltransferase and butyryltransferase family.</text>
</comment>
<feature type="domain" description="Phosphate acetyl/butaryl transferase" evidence="14">
    <location>
        <begin position="363"/>
        <end position="680"/>
    </location>
</feature>
<dbReference type="InterPro" id="IPR016475">
    <property type="entry name" value="P-Actrans_bac"/>
</dbReference>
<feature type="domain" description="DRTGG" evidence="15">
    <location>
        <begin position="212"/>
        <end position="318"/>
    </location>
</feature>
<dbReference type="SUPFAM" id="SSF52540">
    <property type="entry name" value="P-loop containing nucleoside triphosphate hydrolases"/>
    <property type="match status" value="1"/>
</dbReference>
<dbReference type="AlphaFoldDB" id="A0A7H0H3T3"/>
<dbReference type="RefSeq" id="WP_187720335.1">
    <property type="nucleotide sequence ID" value="NZ_BAABBL010000007.1"/>
</dbReference>
<comment type="domain">
    <text evidence="13">The N-terminal region seems to be important for proper quaternary structure. The C-terminal region contains the substrate-binding site.</text>
</comment>
<dbReference type="InterPro" id="IPR028979">
    <property type="entry name" value="Ser_kin/Pase_Hpr-like_N_sf"/>
</dbReference>
<dbReference type="EC" id="2.3.1.8" evidence="6 13"/>
<dbReference type="NCBIfam" id="TIGR00651">
    <property type="entry name" value="pta"/>
    <property type="match status" value="1"/>
</dbReference>
<reference evidence="16 17" key="1">
    <citation type="submission" date="2020-08" db="EMBL/GenBank/DDBJ databases">
        <title>Genome sequence of Tessaracoccus defluvii JCM 17540T.</title>
        <authorList>
            <person name="Hyun D.-W."/>
            <person name="Bae J.-W."/>
        </authorList>
    </citation>
    <scope>NUCLEOTIDE SEQUENCE [LARGE SCALE GENOMIC DNA]</scope>
    <source>
        <strain evidence="16 17">JCM 17540</strain>
    </source>
</reference>
<evidence type="ECO:0000256" key="8">
    <source>
        <dbReference type="ARBA" id="ARBA00022490"/>
    </source>
</evidence>
<keyword evidence="10 13" id="KW-0012">Acyltransferase</keyword>
<dbReference type="GO" id="GO:0005737">
    <property type="term" value="C:cytoplasm"/>
    <property type="evidence" value="ECO:0007669"/>
    <property type="project" value="UniProtKB-SubCell"/>
</dbReference>
<evidence type="ECO:0000256" key="7">
    <source>
        <dbReference type="ARBA" id="ARBA00021528"/>
    </source>
</evidence>
<dbReference type="Gene3D" id="3.40.50.300">
    <property type="entry name" value="P-loop containing nucleotide triphosphate hydrolases"/>
    <property type="match status" value="1"/>
</dbReference>
<protein>
    <recommendedName>
        <fullName evidence="7 13">Phosphate acetyltransferase</fullName>
        <ecNumber evidence="6 13">2.3.1.8</ecNumber>
    </recommendedName>
    <alternativeName>
        <fullName evidence="11 13">Phosphotransacetylase</fullName>
    </alternativeName>
</protein>
<evidence type="ECO:0000256" key="13">
    <source>
        <dbReference type="PIRNR" id="PIRNR006107"/>
    </source>
</evidence>
<dbReference type="NCBIfam" id="NF004167">
    <property type="entry name" value="PRK05632.1"/>
    <property type="match status" value="1"/>
</dbReference>
<dbReference type="InterPro" id="IPR027417">
    <property type="entry name" value="P-loop_NTPase"/>
</dbReference>
<evidence type="ECO:0000256" key="3">
    <source>
        <dbReference type="ARBA" id="ARBA00004989"/>
    </source>
</evidence>
<dbReference type="Pfam" id="PF13500">
    <property type="entry name" value="AAA_26"/>
    <property type="match status" value="1"/>
</dbReference>
<dbReference type="Gene3D" id="3.40.1390.20">
    <property type="entry name" value="HprK N-terminal domain-like"/>
    <property type="match status" value="1"/>
</dbReference>
<dbReference type="PANTHER" id="PTHR43356:SF3">
    <property type="entry name" value="PHOSPHATE ACETYLTRANSFERASE"/>
    <property type="match status" value="1"/>
</dbReference>
<dbReference type="SUPFAM" id="SSF53659">
    <property type="entry name" value="Isocitrate/Isopropylmalate dehydrogenase-like"/>
    <property type="match status" value="1"/>
</dbReference>
<comment type="function">
    <text evidence="12 13">Involved in acetate metabolism.</text>
</comment>
<dbReference type="FunFam" id="3.40.50.10750:FF:000001">
    <property type="entry name" value="Phosphate acetyltransferase"/>
    <property type="match status" value="1"/>
</dbReference>
<proteinExistence type="inferred from homology"/>
<dbReference type="Gene3D" id="3.40.50.10750">
    <property type="entry name" value="Isocitrate/Isopropylmalate dehydrogenase-like"/>
    <property type="match status" value="1"/>
</dbReference>
<keyword evidence="8 13" id="KW-0963">Cytoplasm</keyword>
<dbReference type="InterPro" id="IPR004614">
    <property type="entry name" value="P_AcTrfase"/>
</dbReference>
<evidence type="ECO:0000313" key="16">
    <source>
        <dbReference type="EMBL" id="QNP55199.1"/>
    </source>
</evidence>
<keyword evidence="9 13" id="KW-0808">Transferase</keyword>
<dbReference type="Pfam" id="PF01515">
    <property type="entry name" value="PTA_PTB"/>
    <property type="match status" value="1"/>
</dbReference>
<evidence type="ECO:0000256" key="6">
    <source>
        <dbReference type="ARBA" id="ARBA00012707"/>
    </source>
</evidence>
<comment type="similarity">
    <text evidence="5 13">In the N-terminal section; belongs to the CobB/CobQ family.</text>
</comment>
<dbReference type="InterPro" id="IPR042112">
    <property type="entry name" value="P_AcTrfase_dom2"/>
</dbReference>
<organism evidence="16 17">
    <name type="scientific">Tessaracoccus defluvii</name>
    <dbReference type="NCBI Taxonomy" id="1285901"/>
    <lineage>
        <taxon>Bacteria</taxon>
        <taxon>Bacillati</taxon>
        <taxon>Actinomycetota</taxon>
        <taxon>Actinomycetes</taxon>
        <taxon>Propionibacteriales</taxon>
        <taxon>Propionibacteriaceae</taxon>
        <taxon>Tessaracoccus</taxon>
    </lineage>
</organism>
<name>A0A7H0H3T3_9ACTN</name>
<dbReference type="UniPathway" id="UPA00340">
    <property type="reaction ID" value="UER00459"/>
</dbReference>
<dbReference type="GO" id="GO:0008959">
    <property type="term" value="F:phosphate acetyltransferase activity"/>
    <property type="evidence" value="ECO:0007669"/>
    <property type="project" value="UniProtKB-EC"/>
</dbReference>
<evidence type="ECO:0000259" key="15">
    <source>
        <dbReference type="Pfam" id="PF07085"/>
    </source>
</evidence>
<evidence type="ECO:0000313" key="17">
    <source>
        <dbReference type="Proteomes" id="UP000516117"/>
    </source>
</evidence>
<comment type="subcellular location">
    <subcellularLocation>
        <location evidence="2 13">Cytoplasm</location>
    </subcellularLocation>
</comment>
<evidence type="ECO:0000256" key="2">
    <source>
        <dbReference type="ARBA" id="ARBA00004496"/>
    </source>
</evidence>
<dbReference type="InterPro" id="IPR042113">
    <property type="entry name" value="P_AcTrfase_dom1"/>
</dbReference>
<evidence type="ECO:0000256" key="12">
    <source>
        <dbReference type="ARBA" id="ARBA00049955"/>
    </source>
</evidence>
<evidence type="ECO:0000256" key="10">
    <source>
        <dbReference type="ARBA" id="ARBA00023315"/>
    </source>
</evidence>
<accession>A0A7H0H3T3</accession>
<sequence length="686" mass="72990">MTKSVYIASSERQVSKSSIALGLVDLFARQVRSVGVFRPLVQSVSSDAVTEAMISLKGVNQTLENTVGVTYAEWAEDPDHAIDVIVAKYSALAEKRDAMVILGSDYEDLDSSSELATNAKIAANLNSPVLFVGRASGRTPEQVARIAENAVEVLEASHNNVIGLVATHTDPAAVDAVRAALTGVREEAVVSVLPVNAVLGAPSVAAQFAAVDATQWLGRADFSAVESLHTIVGGMTLPNLLPRLKREATVILPADRLDLLPGLIMAHRSPDYGPLAALVLTGGFEIPESVSRLFSDSAIDLPIAVTSGDTFSTAVALQDVRGTSTGSARKIEVSRTLFSEHVDESALLAAIDFQRTEIRTPTMFEYQIMQQARANRQRIVLPEAADDRILTAAAEVLQRSVADLILLGDSAKISQRATELGLNLSEATVVNPEDPELTRQFAEEYARLRAHKGVTLEQAAAKLKDLSYFGTMMVHLGMADGMVSGAINTTANTIRPSLEFIKTVPGLSVVSGSFLMCMSNRVLVYADCAVNPDPTAEQLADVAISSAKTAVNFGIEPRIAMLSYSTGDSGQGADVDKVREATRLVRERAPELKVEGPIQFDAAVDMTVAQKKMPGSEVAGRATVFIFPDLNTGNNTYKAVQRTSGAVAIGPVLQGLRKPVNDLSRGALVDDIVSTITITAIQAQDQ</sequence>
<keyword evidence="17" id="KW-1185">Reference proteome</keyword>
<dbReference type="SUPFAM" id="SSF75138">
    <property type="entry name" value="HprK N-terminal domain-like"/>
    <property type="match status" value="1"/>
</dbReference>
<dbReference type="GO" id="GO:0006085">
    <property type="term" value="P:acetyl-CoA biosynthetic process"/>
    <property type="evidence" value="ECO:0007669"/>
    <property type="project" value="UniProtKB-UniPathway"/>
</dbReference>
<evidence type="ECO:0000259" key="14">
    <source>
        <dbReference type="Pfam" id="PF01515"/>
    </source>
</evidence>
<comment type="catalytic activity">
    <reaction evidence="1 13">
        <text>acetyl-CoA + phosphate = acetyl phosphate + CoA</text>
        <dbReference type="Rhea" id="RHEA:19521"/>
        <dbReference type="ChEBI" id="CHEBI:22191"/>
        <dbReference type="ChEBI" id="CHEBI:43474"/>
        <dbReference type="ChEBI" id="CHEBI:57287"/>
        <dbReference type="ChEBI" id="CHEBI:57288"/>
        <dbReference type="EC" id="2.3.1.8"/>
    </reaction>
</comment>
<evidence type="ECO:0000256" key="1">
    <source>
        <dbReference type="ARBA" id="ARBA00000705"/>
    </source>
</evidence>
<dbReference type="NCBIfam" id="NF007233">
    <property type="entry name" value="PRK09653.1"/>
    <property type="match status" value="1"/>
</dbReference>
<dbReference type="PANTHER" id="PTHR43356">
    <property type="entry name" value="PHOSPHATE ACETYLTRANSFERASE"/>
    <property type="match status" value="1"/>
</dbReference>
<dbReference type="InterPro" id="IPR050500">
    <property type="entry name" value="Phos_Acetyltrans/Butyryltrans"/>
</dbReference>
<evidence type="ECO:0000256" key="9">
    <source>
        <dbReference type="ARBA" id="ARBA00022679"/>
    </source>
</evidence>
<evidence type="ECO:0000256" key="5">
    <source>
        <dbReference type="ARBA" id="ARBA00009786"/>
    </source>
</evidence>
<evidence type="ECO:0000256" key="4">
    <source>
        <dbReference type="ARBA" id="ARBA00008756"/>
    </source>
</evidence>
<comment type="pathway">
    <text evidence="3 13">Metabolic intermediate biosynthesis; acetyl-CoA biosynthesis; acetyl-CoA from acetate: step 2/2.</text>
</comment>
<gene>
    <name evidence="16" type="primary">pta</name>
    <name evidence="16" type="ORF">H9L22_13215</name>
</gene>
<evidence type="ECO:0000256" key="11">
    <source>
        <dbReference type="ARBA" id="ARBA00031108"/>
    </source>
</evidence>
<dbReference type="EMBL" id="CP060789">
    <property type="protein sequence ID" value="QNP55199.1"/>
    <property type="molecule type" value="Genomic_DNA"/>
</dbReference>
<dbReference type="Gene3D" id="3.40.50.10950">
    <property type="match status" value="1"/>
</dbReference>